<dbReference type="Pfam" id="PF03981">
    <property type="entry name" value="Ubiq_cyt_C_chap"/>
    <property type="match status" value="1"/>
</dbReference>
<evidence type="ECO:0000259" key="3">
    <source>
        <dbReference type="Pfam" id="PF03981"/>
    </source>
</evidence>
<name>A0A177TKX2_9BASI</name>
<dbReference type="AlphaFoldDB" id="A0A177TKX2"/>
<dbReference type="GO" id="GO:0005739">
    <property type="term" value="C:mitochondrion"/>
    <property type="evidence" value="ECO:0007669"/>
    <property type="project" value="TreeGrafter"/>
</dbReference>
<dbReference type="PANTHER" id="PTHR12184:SF1">
    <property type="entry name" value="UBIQUINOL-CYTOCHROME-C REDUCTASE COMPLEX ASSEMBLY FACTOR 1"/>
    <property type="match status" value="1"/>
</dbReference>
<comment type="caution">
    <text evidence="4">The sequence shown here is derived from an EMBL/GenBank/DDBJ whole genome shotgun (WGS) entry which is preliminary data.</text>
</comment>
<protein>
    <recommendedName>
        <fullName evidence="3">Ubiquinol-cytochrome c chaperone domain-containing protein</fullName>
    </recommendedName>
</protein>
<dbReference type="Proteomes" id="UP000077521">
    <property type="component" value="Unassembled WGS sequence"/>
</dbReference>
<comment type="similarity">
    <text evidence="1">Belongs to the CBP3 family.</text>
</comment>
<evidence type="ECO:0000313" key="4">
    <source>
        <dbReference type="EMBL" id="KAE8258816.1"/>
    </source>
</evidence>
<feature type="compositionally biased region" description="Low complexity" evidence="2">
    <location>
        <begin position="1"/>
        <end position="80"/>
    </location>
</feature>
<organism evidence="4 5">
    <name type="scientific">Tilletia indica</name>
    <dbReference type="NCBI Taxonomy" id="43049"/>
    <lineage>
        <taxon>Eukaryota</taxon>
        <taxon>Fungi</taxon>
        <taxon>Dikarya</taxon>
        <taxon>Basidiomycota</taxon>
        <taxon>Ustilaginomycotina</taxon>
        <taxon>Exobasidiomycetes</taxon>
        <taxon>Tilletiales</taxon>
        <taxon>Tilletiaceae</taxon>
        <taxon>Tilletia</taxon>
    </lineage>
</organism>
<evidence type="ECO:0000256" key="2">
    <source>
        <dbReference type="SAM" id="MobiDB-lite"/>
    </source>
</evidence>
<evidence type="ECO:0000256" key="1">
    <source>
        <dbReference type="ARBA" id="ARBA00006407"/>
    </source>
</evidence>
<dbReference type="EMBL" id="LWDF02000056">
    <property type="protein sequence ID" value="KAE8258816.1"/>
    <property type="molecule type" value="Genomic_DNA"/>
</dbReference>
<feature type="domain" description="Ubiquinol-cytochrome c chaperone" evidence="3">
    <location>
        <begin position="154"/>
        <end position="262"/>
    </location>
</feature>
<keyword evidence="5" id="KW-1185">Reference proteome</keyword>
<dbReference type="InterPro" id="IPR021150">
    <property type="entry name" value="Ubiq_cyt_c_chap"/>
</dbReference>
<dbReference type="PANTHER" id="PTHR12184">
    <property type="entry name" value="UBIQUINOL-CYTOCHROME C REDUCTASE COMPLEX ASSEMBLY FACTOR 1 FAMILY MEMBER"/>
    <property type="match status" value="1"/>
</dbReference>
<dbReference type="GO" id="GO:0034551">
    <property type="term" value="P:mitochondrial respiratory chain complex III assembly"/>
    <property type="evidence" value="ECO:0007669"/>
    <property type="project" value="TreeGrafter"/>
</dbReference>
<reference evidence="4" key="2">
    <citation type="journal article" date="2019" name="IMA Fungus">
        <title>Genome sequencing and comparison of five Tilletia species to identify candidate genes for the detection of regulated species infecting wheat.</title>
        <authorList>
            <person name="Nguyen H.D.T."/>
            <person name="Sultana T."/>
            <person name="Kesanakurti P."/>
            <person name="Hambleton S."/>
        </authorList>
    </citation>
    <scope>NUCLEOTIDE SEQUENCE</scope>
    <source>
        <strain evidence="4">DAOMC 236416</strain>
    </source>
</reference>
<accession>A0A177TKX2</accession>
<proteinExistence type="inferred from homology"/>
<evidence type="ECO:0000313" key="5">
    <source>
        <dbReference type="Proteomes" id="UP000077521"/>
    </source>
</evidence>
<dbReference type="InterPro" id="IPR007129">
    <property type="entry name" value="Ubiqinol_cyt_c_chaperone_CPB3"/>
</dbReference>
<reference evidence="4" key="1">
    <citation type="submission" date="2016-04" db="EMBL/GenBank/DDBJ databases">
        <authorList>
            <person name="Nguyen H.D."/>
            <person name="Samba Siva P."/>
            <person name="Cullis J."/>
            <person name="Levesque C.A."/>
            <person name="Hambleton S."/>
        </authorList>
    </citation>
    <scope>NUCLEOTIDE SEQUENCE</scope>
    <source>
        <strain evidence="4">DAOMC 236416</strain>
    </source>
</reference>
<gene>
    <name evidence="4" type="ORF">A4X13_0g1424</name>
</gene>
<feature type="region of interest" description="Disordered" evidence="2">
    <location>
        <begin position="1"/>
        <end position="106"/>
    </location>
</feature>
<sequence>MSVLRSVASSAARSAAAARPTPVAVPGLAQVTLSHSANATTSTHSSRSVSAAQSFSSSATQQLPSPSSSNISTSKPVPSSRPQGSSSGAHVSRLSPRAPPQRQEPYSPITVAVVKTLAKMMGYNSRESTAIRVTSDLFDACADAVELNAHFWYEECGLPRTYQTWFQLTNLHVWLLLVRFRAFPTRDVSQSYAQELINHFFIDAESRMRERFGVQTSRLVKGYMRDMHMQQRGAVLSLDEALGRNSDAHMAAALWRNLWGGGWGIVGGVKRKLRGIDRSDKPGNPKVYSQDEEEGLPDLAVDKAAPALPASNASKPLHSNGLEEKMAQVPPPNNRASSLIPAHHGDIEALAFAQHLAGSVDFVRIQVEHLAEMSDQSIMQGSVGKGASQLFVKI</sequence>